<dbReference type="SMART" id="SM01034">
    <property type="entry name" value="BLUF"/>
    <property type="match status" value="1"/>
</dbReference>
<dbReference type="eggNOG" id="COG3431">
    <property type="taxonomic scope" value="Bacteria"/>
</dbReference>
<dbReference type="InterPro" id="IPR007024">
    <property type="entry name" value="BLUF_domain"/>
</dbReference>
<organism evidence="2 3">
    <name type="scientific">Terriglobus saanensis (strain ATCC BAA-1853 / DSM 23119 / SP1PR4)</name>
    <dbReference type="NCBI Taxonomy" id="401053"/>
    <lineage>
        <taxon>Bacteria</taxon>
        <taxon>Pseudomonadati</taxon>
        <taxon>Acidobacteriota</taxon>
        <taxon>Terriglobia</taxon>
        <taxon>Terriglobales</taxon>
        <taxon>Acidobacteriaceae</taxon>
        <taxon>Terriglobus</taxon>
    </lineage>
</organism>
<name>E8UXB9_TERSS</name>
<dbReference type="Gene3D" id="3.30.70.100">
    <property type="match status" value="1"/>
</dbReference>
<accession>E8UXB9</accession>
<feature type="domain" description="BLUF" evidence="1">
    <location>
        <begin position="4"/>
        <end position="95"/>
    </location>
</feature>
<dbReference type="KEGG" id="tsa:AciPR4_3389"/>
<evidence type="ECO:0000259" key="1">
    <source>
        <dbReference type="PROSITE" id="PS50925"/>
    </source>
</evidence>
<dbReference type="AlphaFoldDB" id="E8UXB9"/>
<reference evidence="2 3" key="1">
    <citation type="journal article" date="2012" name="Stand. Genomic Sci.">
        <title>Complete genome sequence of Terriglobus saanensis type strain SP1PR4(T), an Acidobacteria from tundra soil.</title>
        <authorList>
            <person name="Rawat S.R."/>
            <person name="Mannisto M.K."/>
            <person name="Starovoytov V."/>
            <person name="Goodwin L."/>
            <person name="Nolan M."/>
            <person name="Hauser L."/>
            <person name="Land M."/>
            <person name="Davenport K.W."/>
            <person name="Woyke T."/>
            <person name="Haggblom M.M."/>
        </authorList>
    </citation>
    <scope>NUCLEOTIDE SEQUENCE</scope>
    <source>
        <strain evidence="3">ATCC BAA-1853 / DSM 23119 / SP1PR4</strain>
    </source>
</reference>
<dbReference type="PROSITE" id="PS50925">
    <property type="entry name" value="BLUF"/>
    <property type="match status" value="1"/>
</dbReference>
<gene>
    <name evidence="2" type="ordered locus">AciPR4_3389</name>
</gene>
<evidence type="ECO:0000313" key="2">
    <source>
        <dbReference type="EMBL" id="ADV84143.1"/>
    </source>
</evidence>
<sequence length="153" mass="16782">MSALMHCIYASVATVPLNTAELVDILLVARANNKHRGITGILLYTEGSFFQILEGAPEDVAATYAKTAEDHLFTRVTDIISEPIAKRAFSDWTMGFSDLTHAEQAAIGGLNDFFQEGTCCTGLRAGRSQKLLRAFAAGRWRTKLRHNLKKIPG</sequence>
<dbReference type="HOGENOM" id="CLU_097099_2_2_0"/>
<dbReference type="Pfam" id="PF04940">
    <property type="entry name" value="BLUF"/>
    <property type="match status" value="1"/>
</dbReference>
<dbReference type="Proteomes" id="UP000006844">
    <property type="component" value="Chromosome"/>
</dbReference>
<evidence type="ECO:0000313" key="3">
    <source>
        <dbReference type="Proteomes" id="UP000006844"/>
    </source>
</evidence>
<dbReference type="EMBL" id="CP002467">
    <property type="protein sequence ID" value="ADV84143.1"/>
    <property type="molecule type" value="Genomic_DNA"/>
</dbReference>
<dbReference type="GO" id="GO:0071949">
    <property type="term" value="F:FAD binding"/>
    <property type="evidence" value="ECO:0007669"/>
    <property type="project" value="InterPro"/>
</dbReference>
<protein>
    <submittedName>
        <fullName evidence="2">BLUF domain protein</fullName>
    </submittedName>
</protein>
<dbReference type="STRING" id="401053.AciPR4_3389"/>
<dbReference type="SUPFAM" id="SSF54975">
    <property type="entry name" value="Acylphosphatase/BLUF domain-like"/>
    <property type="match status" value="1"/>
</dbReference>
<dbReference type="RefSeq" id="WP_013569874.1">
    <property type="nucleotide sequence ID" value="NC_014963.1"/>
</dbReference>
<keyword evidence="3" id="KW-1185">Reference proteome</keyword>
<dbReference type="GO" id="GO:0009882">
    <property type="term" value="F:blue light photoreceptor activity"/>
    <property type="evidence" value="ECO:0007669"/>
    <property type="project" value="InterPro"/>
</dbReference>
<dbReference type="InterPro" id="IPR036046">
    <property type="entry name" value="Acylphosphatase-like_dom_sf"/>
</dbReference>
<proteinExistence type="predicted"/>
<dbReference type="OrthoDB" id="557705at2"/>